<dbReference type="KEGG" id="pbd:PBOR_12830"/>
<dbReference type="InterPro" id="IPR036188">
    <property type="entry name" value="FAD/NAD-bd_sf"/>
</dbReference>
<dbReference type="GO" id="GO:0046872">
    <property type="term" value="F:metal ion binding"/>
    <property type="evidence" value="ECO:0007669"/>
    <property type="project" value="UniProtKB-KW"/>
</dbReference>
<dbReference type="OrthoDB" id="9777740at2"/>
<dbReference type="RefSeq" id="WP_042211942.1">
    <property type="nucleotide sequence ID" value="NZ_CP009285.1"/>
</dbReference>
<dbReference type="GO" id="GO:0016491">
    <property type="term" value="F:oxidoreductase activity"/>
    <property type="evidence" value="ECO:0007669"/>
    <property type="project" value="UniProtKB-KW"/>
</dbReference>
<evidence type="ECO:0000313" key="6">
    <source>
        <dbReference type="EMBL" id="AIQ57715.1"/>
    </source>
</evidence>
<name>A0A089LC80_PAEBO</name>
<dbReference type="Gene3D" id="3.50.50.60">
    <property type="entry name" value="FAD/NAD(P)-binding domain"/>
    <property type="match status" value="1"/>
</dbReference>
<evidence type="ECO:0000256" key="3">
    <source>
        <dbReference type="ARBA" id="ARBA00023002"/>
    </source>
</evidence>
<keyword evidence="1" id="KW-0004">4Fe-4S</keyword>
<evidence type="ECO:0000313" key="7">
    <source>
        <dbReference type="Proteomes" id="UP000029518"/>
    </source>
</evidence>
<evidence type="ECO:0000256" key="5">
    <source>
        <dbReference type="ARBA" id="ARBA00023014"/>
    </source>
</evidence>
<organism evidence="6 7">
    <name type="scientific">Paenibacillus borealis</name>
    <dbReference type="NCBI Taxonomy" id="160799"/>
    <lineage>
        <taxon>Bacteria</taxon>
        <taxon>Bacillati</taxon>
        <taxon>Bacillota</taxon>
        <taxon>Bacilli</taxon>
        <taxon>Bacillales</taxon>
        <taxon>Paenibacillaceae</taxon>
        <taxon>Paenibacillus</taxon>
    </lineage>
</organism>
<dbReference type="HOGENOM" id="CLU_045820_0_0_9"/>
<gene>
    <name evidence="6" type="ORF">PBOR_12830</name>
</gene>
<protein>
    <submittedName>
        <fullName evidence="6">Tat (Twin-arginine translocation) pathway signal sequence</fullName>
    </submittedName>
</protein>
<keyword evidence="7" id="KW-1185">Reference proteome</keyword>
<dbReference type="Proteomes" id="UP000029518">
    <property type="component" value="Chromosome"/>
</dbReference>
<dbReference type="PANTHER" id="PTHR43498:SF1">
    <property type="entry name" value="COB--COM HETERODISULFIDE REDUCTASE IRON-SULFUR SUBUNIT A"/>
    <property type="match status" value="1"/>
</dbReference>
<dbReference type="PANTHER" id="PTHR43498">
    <property type="entry name" value="FERREDOXIN:COB-COM HETERODISULFIDE REDUCTASE SUBUNIT A"/>
    <property type="match status" value="1"/>
</dbReference>
<evidence type="ECO:0000256" key="2">
    <source>
        <dbReference type="ARBA" id="ARBA00022723"/>
    </source>
</evidence>
<sequence length="458" mass="48854">MENDTYTLKSKQIPLNSSYDVIVVGGGPAGCTAAAAAAREGARTLLVEATGSLGGMGTSGLVPAWCPFSDKEKMVYRGLAAKVFNTLKAQMPHVQADAMDWVPIEPEKLKRVYDDLVTESGAHVLFLTALADVDRDDHGNITTLLLLNKGGLQAFRAAVYVDCTGDGDVAAWAGAEYQMGDEETGELQPATHCFILGNVDDYAYLNGPKLHAENPHSPIHEVVRSGEYPAIPDTHLCNNMVAPRAVGFNAGHLWGVDNTNSFSVSGALVEGRKMAAAYRDMLAAVHPAAFGNAVVMSTGTLIGTRESRRITGDYVLTAEDYISRRSFDDEICRNSYFIDVHGTQKEQQSGAGSSQSITLYGPGESHGIPYRCLTPRGLRNVLVAGRSISCDRRVLGSVRVMPVCLAMGEAAGLAAALAAAQTGGDVHAVDVPRLRTRLREEGGYLPDIQAETAGERVQ</sequence>
<keyword evidence="3" id="KW-0560">Oxidoreductase</keyword>
<keyword evidence="5" id="KW-0411">Iron-sulfur</keyword>
<dbReference type="EMBL" id="CP009285">
    <property type="protein sequence ID" value="AIQ57715.1"/>
    <property type="molecule type" value="Genomic_DNA"/>
</dbReference>
<evidence type="ECO:0000256" key="4">
    <source>
        <dbReference type="ARBA" id="ARBA00023004"/>
    </source>
</evidence>
<evidence type="ECO:0000256" key="1">
    <source>
        <dbReference type="ARBA" id="ARBA00022485"/>
    </source>
</evidence>
<proteinExistence type="predicted"/>
<keyword evidence="2" id="KW-0479">Metal-binding</keyword>
<accession>A0A089LC80</accession>
<dbReference type="PRINTS" id="PR00469">
    <property type="entry name" value="PNDRDTASEII"/>
</dbReference>
<dbReference type="InterPro" id="IPR039650">
    <property type="entry name" value="HdrA-like"/>
</dbReference>
<keyword evidence="4" id="KW-0408">Iron</keyword>
<dbReference type="AlphaFoldDB" id="A0A089LC80"/>
<dbReference type="SUPFAM" id="SSF51905">
    <property type="entry name" value="FAD/NAD(P)-binding domain"/>
    <property type="match status" value="1"/>
</dbReference>
<dbReference type="Pfam" id="PF12831">
    <property type="entry name" value="FAD_oxidored"/>
    <property type="match status" value="1"/>
</dbReference>
<dbReference type="GO" id="GO:0051539">
    <property type="term" value="F:4 iron, 4 sulfur cluster binding"/>
    <property type="evidence" value="ECO:0007669"/>
    <property type="project" value="UniProtKB-KW"/>
</dbReference>
<reference evidence="6" key="1">
    <citation type="submission" date="2014-08" db="EMBL/GenBank/DDBJ databases">
        <title>Comparative genomics of the Paenibacillus odorifer group.</title>
        <authorList>
            <person name="den Bakker H.C."/>
            <person name="Tsai Y.-C.Y.-C."/>
            <person name="Martin N."/>
            <person name="Korlach J."/>
            <person name="Wiedmann M."/>
        </authorList>
    </citation>
    <scope>NUCLEOTIDE SEQUENCE [LARGE SCALE GENOMIC DNA]</scope>
    <source>
        <strain evidence="6">DSM 13188</strain>
    </source>
</reference>